<evidence type="ECO:0000259" key="2">
    <source>
        <dbReference type="Pfam" id="PF12776"/>
    </source>
</evidence>
<evidence type="ECO:0000313" key="4">
    <source>
        <dbReference type="Proteomes" id="UP000283530"/>
    </source>
</evidence>
<dbReference type="Pfam" id="PF12776">
    <property type="entry name" value="Myb_DNA-bind_3"/>
    <property type="match status" value="1"/>
</dbReference>
<feature type="region of interest" description="Disordered" evidence="1">
    <location>
        <begin position="183"/>
        <end position="219"/>
    </location>
</feature>
<dbReference type="PANTHER" id="PTHR46929:SF3">
    <property type="entry name" value="MYB_SANT-LIKE DOMAIN-CONTAINING PROTEIN"/>
    <property type="match status" value="1"/>
</dbReference>
<reference evidence="3 4" key="1">
    <citation type="journal article" date="2019" name="Nat. Plants">
        <title>Stout camphor tree genome fills gaps in understanding of flowering plant genome evolution.</title>
        <authorList>
            <person name="Chaw S.M."/>
            <person name="Liu Y.C."/>
            <person name="Wu Y.W."/>
            <person name="Wang H.Y."/>
            <person name="Lin C.I."/>
            <person name="Wu C.S."/>
            <person name="Ke H.M."/>
            <person name="Chang L.Y."/>
            <person name="Hsu C.Y."/>
            <person name="Yang H.T."/>
            <person name="Sudianto E."/>
            <person name="Hsu M.H."/>
            <person name="Wu K.P."/>
            <person name="Wang L.N."/>
            <person name="Leebens-Mack J.H."/>
            <person name="Tsai I.J."/>
        </authorList>
    </citation>
    <scope>NUCLEOTIDE SEQUENCE [LARGE SCALE GENOMIC DNA]</scope>
    <source>
        <strain evidence="4">cv. Chaw 1501</strain>
        <tissue evidence="3">Young leaves</tissue>
    </source>
</reference>
<feature type="domain" description="Myb/SANT-like" evidence="2">
    <location>
        <begin position="32"/>
        <end position="126"/>
    </location>
</feature>
<organism evidence="3 4">
    <name type="scientific">Cinnamomum micranthum f. kanehirae</name>
    <dbReference type="NCBI Taxonomy" id="337451"/>
    <lineage>
        <taxon>Eukaryota</taxon>
        <taxon>Viridiplantae</taxon>
        <taxon>Streptophyta</taxon>
        <taxon>Embryophyta</taxon>
        <taxon>Tracheophyta</taxon>
        <taxon>Spermatophyta</taxon>
        <taxon>Magnoliopsida</taxon>
        <taxon>Magnoliidae</taxon>
        <taxon>Laurales</taxon>
        <taxon>Lauraceae</taxon>
        <taxon>Cinnamomum</taxon>
    </lineage>
</organism>
<dbReference type="AlphaFoldDB" id="A0A3S3MGS8"/>
<gene>
    <name evidence="3" type="ORF">CKAN_00453000</name>
</gene>
<proteinExistence type="predicted"/>
<dbReference type="Proteomes" id="UP000283530">
    <property type="component" value="Unassembled WGS sequence"/>
</dbReference>
<dbReference type="EMBL" id="QPKB01000002">
    <property type="protein sequence ID" value="RWR76115.1"/>
    <property type="molecule type" value="Genomic_DNA"/>
</dbReference>
<sequence>MDNEICGEDVECINVGTSSGKKCGRREKKNTTWSEAGDEYLADILIEQINLGRKDGTGWTTEGWREIKRKMKEKYSSECVKDKIRNRLRTIKQHYNHIKTLMGLSGFGWDDATKRVTASDQVWDDYIKAHPDYDYYRGRSVVNYEKFAIIYGDSIADGRDVLLTNQRPPHPMEAPQANIHDVVGESSSSDKMDEAVSEAPRVKKRSTGSSRRNVQDESKSDYELAHAIKDINTTLIYLADKMAQSEPSQADIVAAIEELDLDLTSEVRALRLLKDPQVASQFLTFSTKDRRHAWLMTELSGSI</sequence>
<comment type="caution">
    <text evidence="3">The sequence shown here is derived from an EMBL/GenBank/DDBJ whole genome shotgun (WGS) entry which is preliminary data.</text>
</comment>
<name>A0A3S3MGS8_9MAGN</name>
<dbReference type="OrthoDB" id="76215at2759"/>
<accession>A0A3S3MGS8</accession>
<keyword evidence="4" id="KW-1185">Reference proteome</keyword>
<evidence type="ECO:0000313" key="3">
    <source>
        <dbReference type="EMBL" id="RWR76115.1"/>
    </source>
</evidence>
<evidence type="ECO:0000256" key="1">
    <source>
        <dbReference type="SAM" id="MobiDB-lite"/>
    </source>
</evidence>
<dbReference type="PANTHER" id="PTHR46929">
    <property type="entry name" value="EXPRESSED PROTEIN"/>
    <property type="match status" value="1"/>
</dbReference>
<protein>
    <submittedName>
        <fullName evidence="3">Myb/SANT-like domain-containing protein</fullName>
    </submittedName>
</protein>
<dbReference type="InterPro" id="IPR024752">
    <property type="entry name" value="Myb/SANT-like_dom"/>
</dbReference>